<dbReference type="FunFam" id="3.30.70.2570:FF:000001">
    <property type="entry name" value="Translation factor GUF1, mitochondrial"/>
    <property type="match status" value="1"/>
</dbReference>
<dbReference type="GO" id="GO:0003924">
    <property type="term" value="F:GTPase activity"/>
    <property type="evidence" value="ECO:0007669"/>
    <property type="project" value="UniProtKB-UniRule"/>
</dbReference>
<dbReference type="AlphaFoldDB" id="A0A9D1FNF5"/>
<dbReference type="CDD" id="cd01890">
    <property type="entry name" value="LepA"/>
    <property type="match status" value="1"/>
</dbReference>
<dbReference type="SMART" id="SM00838">
    <property type="entry name" value="EFG_C"/>
    <property type="match status" value="1"/>
</dbReference>
<dbReference type="InterPro" id="IPR038363">
    <property type="entry name" value="LepA_C_sf"/>
</dbReference>
<dbReference type="Proteomes" id="UP000824002">
    <property type="component" value="Unassembled WGS sequence"/>
</dbReference>
<dbReference type="EC" id="3.6.5.n1" evidence="11 12"/>
<reference evidence="14" key="2">
    <citation type="journal article" date="2021" name="PeerJ">
        <title>Extensive microbial diversity within the chicken gut microbiome revealed by metagenomics and culture.</title>
        <authorList>
            <person name="Gilroy R."/>
            <person name="Ravi A."/>
            <person name="Getino M."/>
            <person name="Pursley I."/>
            <person name="Horton D.L."/>
            <person name="Alikhan N.F."/>
            <person name="Baker D."/>
            <person name="Gharbi K."/>
            <person name="Hall N."/>
            <person name="Watson M."/>
            <person name="Adriaenssens E.M."/>
            <person name="Foster-Nyarko E."/>
            <person name="Jarju S."/>
            <person name="Secka A."/>
            <person name="Antonio M."/>
            <person name="Oren A."/>
            <person name="Chaudhuri R.R."/>
            <person name="La Ragione R."/>
            <person name="Hildebrand F."/>
            <person name="Pallen M.J."/>
        </authorList>
    </citation>
    <scope>NUCLEOTIDE SEQUENCE</scope>
    <source>
        <strain evidence="14">CHK199-13235</strain>
    </source>
</reference>
<evidence type="ECO:0000256" key="4">
    <source>
        <dbReference type="ARBA" id="ARBA00022801"/>
    </source>
</evidence>
<comment type="function">
    <text evidence="9 12">Required for accurate and efficient protein synthesis under certain stress conditions. May act as a fidelity factor of the translation reaction, by catalyzing a one-codon backward translocation of tRNAs on improperly translocated ribosomes. Back-translocation proceeds from a post-translocation (POST) complex to a pre-translocation (PRE) complex, thus giving elongation factor G a second chance to translocate the tRNAs correctly. Binds to ribosomes in a GTP-dependent manner.</text>
</comment>
<dbReference type="Gene3D" id="3.30.70.240">
    <property type="match status" value="1"/>
</dbReference>
<protein>
    <recommendedName>
        <fullName evidence="11 12">Elongation factor 4</fullName>
        <shortName evidence="12">EF-4</shortName>
        <ecNumber evidence="11 12">3.6.5.n1</ecNumber>
    </recommendedName>
    <alternativeName>
        <fullName evidence="12">Ribosomal back-translocase LepA</fullName>
    </alternativeName>
</protein>
<dbReference type="CDD" id="cd03699">
    <property type="entry name" value="EF4_II"/>
    <property type="match status" value="1"/>
</dbReference>
<evidence type="ECO:0000256" key="9">
    <source>
        <dbReference type="ARBA" id="ARBA00057626"/>
    </source>
</evidence>
<accession>A0A9D1FNF5</accession>
<dbReference type="Pfam" id="PF00009">
    <property type="entry name" value="GTP_EFTU"/>
    <property type="match status" value="1"/>
</dbReference>
<dbReference type="FunFam" id="3.40.50.300:FF:000078">
    <property type="entry name" value="Elongation factor 4"/>
    <property type="match status" value="1"/>
</dbReference>
<comment type="similarity">
    <text evidence="10">Belongs to the GTP-binding elongation factor family. LepA subfamily.</text>
</comment>
<evidence type="ECO:0000256" key="10">
    <source>
        <dbReference type="ARBA" id="ARBA00061052"/>
    </source>
</evidence>
<evidence type="ECO:0000256" key="3">
    <source>
        <dbReference type="ARBA" id="ARBA00022741"/>
    </source>
</evidence>
<dbReference type="InterPro" id="IPR005225">
    <property type="entry name" value="Small_GTP-bd"/>
</dbReference>
<comment type="subcellular location">
    <subcellularLocation>
        <location evidence="12">Cell membrane</location>
        <topology evidence="12">Peripheral membrane protein</topology>
        <orientation evidence="12">Cytoplasmic side</orientation>
    </subcellularLocation>
</comment>
<dbReference type="HAMAP" id="MF_00071">
    <property type="entry name" value="LepA"/>
    <property type="match status" value="1"/>
</dbReference>
<dbReference type="GO" id="GO:0043022">
    <property type="term" value="F:ribosome binding"/>
    <property type="evidence" value="ECO:0007669"/>
    <property type="project" value="UniProtKB-UniRule"/>
</dbReference>
<sequence>MEKEQRCNSLAYQQDHIRNFCIIAHIDHGKSTLADRILEQTSAVALRDMEEQLLDNMDIERERGITIKARAVKVTYTADNGETYEFNLIDTPGHVDFNYEVSRSLAACEGAILVVDASQGIEAQTLGNTYLAVDHGLEVLPVVNKIDLPAADPERVCHEIEDVIGIPAMDAPRISAKQGLNIHQVLERIVTDIPAPKGDPDAPLQALIFDSYYDSYRGVIVYIRVKEGTLRKDSRIRMMATGAEFDVVEIGCLGATSLIPCDELKAGEVGYIAASIKNIGDTRVGDTVTDAASPAAEPLPGYRKVNPMVFCGIYPADGAKYPDLREALEKLQLNDASLSFEPETSIALGFGFRCGFLGLLHMEIIQERLEREFNLDLVTTAPSVVYRITRTDGEVVYIDNPTNYPDPSVIQMAEEPIVRADIISPVDFVGNIMDLCTGRRGEFKNMQYLDATRVELHYEMPLNEIIYDFFDALKSRTKGYASFDYSMLGYRQSKLVKLDILLNGEIVDALSFIVFEDRAYTRGRKICEKLKENIPRQLFEVPIQAAIGGKIIARETVKAMRKDVLAKCYGGDITRKKKLLEKQKEGKKRMRQLGSVEVPQQAFMAVLKLDD</sequence>
<dbReference type="GO" id="GO:0045727">
    <property type="term" value="P:positive regulation of translation"/>
    <property type="evidence" value="ECO:0007669"/>
    <property type="project" value="UniProtKB-UniRule"/>
</dbReference>
<reference evidence="14" key="1">
    <citation type="submission" date="2020-10" db="EMBL/GenBank/DDBJ databases">
        <authorList>
            <person name="Gilroy R."/>
        </authorList>
    </citation>
    <scope>NUCLEOTIDE SEQUENCE</scope>
    <source>
        <strain evidence="14">CHK199-13235</strain>
    </source>
</reference>
<feature type="binding site" evidence="12">
    <location>
        <begin position="144"/>
        <end position="147"/>
    </location>
    <ligand>
        <name>GTP</name>
        <dbReference type="ChEBI" id="CHEBI:37565"/>
    </ligand>
</feature>
<keyword evidence="6 12" id="KW-0342">GTP-binding</keyword>
<dbReference type="InterPro" id="IPR000640">
    <property type="entry name" value="EFG_V-like"/>
</dbReference>
<comment type="caution">
    <text evidence="14">The sequence shown here is derived from an EMBL/GenBank/DDBJ whole genome shotgun (WGS) entry which is preliminary data.</text>
</comment>
<dbReference type="NCBIfam" id="TIGR00231">
    <property type="entry name" value="small_GTP"/>
    <property type="match status" value="1"/>
</dbReference>
<evidence type="ECO:0000256" key="2">
    <source>
        <dbReference type="ARBA" id="ARBA00022475"/>
    </source>
</evidence>
<keyword evidence="14" id="KW-0251">Elongation factor</keyword>
<evidence type="ECO:0000256" key="8">
    <source>
        <dbReference type="ARBA" id="ARBA00050293"/>
    </source>
</evidence>
<dbReference type="InterPro" id="IPR035647">
    <property type="entry name" value="EFG_III/V"/>
</dbReference>
<evidence type="ECO:0000313" key="15">
    <source>
        <dbReference type="Proteomes" id="UP000824002"/>
    </source>
</evidence>
<dbReference type="Gene3D" id="2.40.30.10">
    <property type="entry name" value="Translation factors"/>
    <property type="match status" value="1"/>
</dbReference>
<keyword evidence="3 12" id="KW-0547">Nucleotide-binding</keyword>
<dbReference type="InterPro" id="IPR000795">
    <property type="entry name" value="T_Tr_GTP-bd_dom"/>
</dbReference>
<dbReference type="PANTHER" id="PTHR43512:SF4">
    <property type="entry name" value="TRANSLATION FACTOR GUF1 HOMOLOG, CHLOROPLASTIC"/>
    <property type="match status" value="1"/>
</dbReference>
<dbReference type="FunFam" id="3.30.70.870:FF:000004">
    <property type="entry name" value="Translation factor GUF1, mitochondrial"/>
    <property type="match status" value="1"/>
</dbReference>
<dbReference type="CDD" id="cd16260">
    <property type="entry name" value="EF4_III"/>
    <property type="match status" value="1"/>
</dbReference>
<dbReference type="GO" id="GO:0005886">
    <property type="term" value="C:plasma membrane"/>
    <property type="evidence" value="ECO:0007669"/>
    <property type="project" value="UniProtKB-SubCell"/>
</dbReference>
<dbReference type="InterPro" id="IPR004161">
    <property type="entry name" value="EFTu-like_2"/>
</dbReference>
<dbReference type="Pfam" id="PF06421">
    <property type="entry name" value="LepA_C"/>
    <property type="match status" value="1"/>
</dbReference>
<dbReference type="SUPFAM" id="SSF50447">
    <property type="entry name" value="Translation proteins"/>
    <property type="match status" value="1"/>
</dbReference>
<dbReference type="NCBIfam" id="TIGR01393">
    <property type="entry name" value="lepA"/>
    <property type="match status" value="1"/>
</dbReference>
<dbReference type="GO" id="GO:0003746">
    <property type="term" value="F:translation elongation factor activity"/>
    <property type="evidence" value="ECO:0007669"/>
    <property type="project" value="UniProtKB-UniRule"/>
</dbReference>
<dbReference type="EMBL" id="DVJP01000058">
    <property type="protein sequence ID" value="HIS76907.1"/>
    <property type="molecule type" value="Genomic_DNA"/>
</dbReference>
<dbReference type="CDD" id="cd03709">
    <property type="entry name" value="lepA_C"/>
    <property type="match status" value="1"/>
</dbReference>
<comment type="similarity">
    <text evidence="1 12">Belongs to the TRAFAC class translation factor GTPase superfamily. Classic translation factor GTPase family. LepA subfamily.</text>
</comment>
<name>A0A9D1FNF5_9FIRM</name>
<evidence type="ECO:0000313" key="14">
    <source>
        <dbReference type="EMBL" id="HIS76907.1"/>
    </source>
</evidence>
<keyword evidence="5 12" id="KW-0648">Protein biosynthesis</keyword>
<dbReference type="Gene3D" id="3.30.70.870">
    <property type="entry name" value="Elongation Factor G (Translational Gtpase), domain 3"/>
    <property type="match status" value="1"/>
</dbReference>
<dbReference type="InterPro" id="IPR035654">
    <property type="entry name" value="LepA_IV"/>
</dbReference>
<evidence type="ECO:0000256" key="11">
    <source>
        <dbReference type="ARBA" id="ARBA00066744"/>
    </source>
</evidence>
<dbReference type="InterPro" id="IPR031157">
    <property type="entry name" value="G_TR_CS"/>
</dbReference>
<dbReference type="SUPFAM" id="SSF52540">
    <property type="entry name" value="P-loop containing nucleoside triphosphate hydrolases"/>
    <property type="match status" value="1"/>
</dbReference>
<feature type="binding site" evidence="12">
    <location>
        <begin position="27"/>
        <end position="32"/>
    </location>
    <ligand>
        <name>GTP</name>
        <dbReference type="ChEBI" id="CHEBI:37565"/>
    </ligand>
</feature>
<proteinExistence type="inferred from homology"/>
<keyword evidence="4 12" id="KW-0378">Hydrolase</keyword>
<dbReference type="InterPro" id="IPR006297">
    <property type="entry name" value="EF-4"/>
</dbReference>
<gene>
    <name evidence="12 14" type="primary">lepA</name>
    <name evidence="14" type="ORF">IAB51_08875</name>
</gene>
<dbReference type="FunFam" id="2.40.30.10:FF:000015">
    <property type="entry name" value="Translation factor GUF1, mitochondrial"/>
    <property type="match status" value="1"/>
</dbReference>
<comment type="catalytic activity">
    <reaction evidence="8 12">
        <text>GTP + H2O = GDP + phosphate + H(+)</text>
        <dbReference type="Rhea" id="RHEA:19669"/>
        <dbReference type="ChEBI" id="CHEBI:15377"/>
        <dbReference type="ChEBI" id="CHEBI:15378"/>
        <dbReference type="ChEBI" id="CHEBI:37565"/>
        <dbReference type="ChEBI" id="CHEBI:43474"/>
        <dbReference type="ChEBI" id="CHEBI:58189"/>
        <dbReference type="EC" id="3.6.5.n1"/>
    </reaction>
</comment>
<keyword evidence="7 12" id="KW-0472">Membrane</keyword>
<feature type="domain" description="Tr-type G" evidence="13">
    <location>
        <begin position="15"/>
        <end position="197"/>
    </location>
</feature>
<dbReference type="InterPro" id="IPR009000">
    <property type="entry name" value="Transl_B-barrel_sf"/>
</dbReference>
<dbReference type="InterPro" id="IPR013842">
    <property type="entry name" value="LepA_CTD"/>
</dbReference>
<evidence type="ECO:0000256" key="7">
    <source>
        <dbReference type="ARBA" id="ARBA00023136"/>
    </source>
</evidence>
<dbReference type="Pfam" id="PF03144">
    <property type="entry name" value="GTP_EFTU_D2"/>
    <property type="match status" value="1"/>
</dbReference>
<dbReference type="FunFam" id="3.30.70.240:FF:000007">
    <property type="entry name" value="Translation factor GUF1, mitochondrial"/>
    <property type="match status" value="1"/>
</dbReference>
<evidence type="ECO:0000259" key="13">
    <source>
        <dbReference type="PROSITE" id="PS51722"/>
    </source>
</evidence>
<dbReference type="PANTHER" id="PTHR43512">
    <property type="entry name" value="TRANSLATION FACTOR GUF1-RELATED"/>
    <property type="match status" value="1"/>
</dbReference>
<dbReference type="InterPro" id="IPR027417">
    <property type="entry name" value="P-loop_NTPase"/>
</dbReference>
<dbReference type="PROSITE" id="PS00301">
    <property type="entry name" value="G_TR_1"/>
    <property type="match status" value="1"/>
</dbReference>
<dbReference type="SUPFAM" id="SSF54980">
    <property type="entry name" value="EF-G C-terminal domain-like"/>
    <property type="match status" value="2"/>
</dbReference>
<evidence type="ECO:0000256" key="12">
    <source>
        <dbReference type="HAMAP-Rule" id="MF_00071"/>
    </source>
</evidence>
<dbReference type="Pfam" id="PF00679">
    <property type="entry name" value="EFG_C"/>
    <property type="match status" value="1"/>
</dbReference>
<dbReference type="PROSITE" id="PS51722">
    <property type="entry name" value="G_TR_2"/>
    <property type="match status" value="1"/>
</dbReference>
<evidence type="ECO:0000256" key="1">
    <source>
        <dbReference type="ARBA" id="ARBA00005454"/>
    </source>
</evidence>
<evidence type="ECO:0000256" key="5">
    <source>
        <dbReference type="ARBA" id="ARBA00022917"/>
    </source>
</evidence>
<organism evidence="14 15">
    <name type="scientific">Candidatus Merdivicinus excrementipullorum</name>
    <dbReference type="NCBI Taxonomy" id="2840867"/>
    <lineage>
        <taxon>Bacteria</taxon>
        <taxon>Bacillati</taxon>
        <taxon>Bacillota</taxon>
        <taxon>Clostridia</taxon>
        <taxon>Eubacteriales</taxon>
        <taxon>Oscillospiraceae</taxon>
        <taxon>Oscillospiraceae incertae sedis</taxon>
        <taxon>Candidatus Merdivicinus</taxon>
    </lineage>
</organism>
<evidence type="ECO:0000256" key="6">
    <source>
        <dbReference type="ARBA" id="ARBA00023134"/>
    </source>
</evidence>
<dbReference type="Gene3D" id="3.30.70.2570">
    <property type="entry name" value="Elongation factor 4, C-terminal domain"/>
    <property type="match status" value="1"/>
</dbReference>
<dbReference type="GO" id="GO:0005525">
    <property type="term" value="F:GTP binding"/>
    <property type="evidence" value="ECO:0007669"/>
    <property type="project" value="UniProtKB-UniRule"/>
</dbReference>
<keyword evidence="2 12" id="KW-1003">Cell membrane</keyword>
<dbReference type="Gene3D" id="3.40.50.300">
    <property type="entry name" value="P-loop containing nucleotide triphosphate hydrolases"/>
    <property type="match status" value="1"/>
</dbReference>
<dbReference type="PRINTS" id="PR00315">
    <property type="entry name" value="ELONGATNFCT"/>
</dbReference>